<dbReference type="SUPFAM" id="SSF48019">
    <property type="entry name" value="post-AAA+ oligomerization domain-like"/>
    <property type="match status" value="1"/>
</dbReference>
<dbReference type="PANTHER" id="PTHR13779">
    <property type="entry name" value="WERNER HELICASE-INTERACTING PROTEIN 1 FAMILY MEMBER"/>
    <property type="match status" value="1"/>
</dbReference>
<dbReference type="GO" id="GO:0008047">
    <property type="term" value="F:enzyme activator activity"/>
    <property type="evidence" value="ECO:0007669"/>
    <property type="project" value="TreeGrafter"/>
</dbReference>
<keyword evidence="4" id="KW-0547">Nucleotide-binding</keyword>
<feature type="domain" description="AAA+ ATPase" evidence="7">
    <location>
        <begin position="49"/>
        <end position="165"/>
    </location>
</feature>
<name>A0A2M7DDJ9_9BACT</name>
<comment type="function">
    <text evidence="1">DNA-dependent ATPase that plays important roles in cellular responses to stalled DNA replication processes.</text>
</comment>
<dbReference type="SMART" id="SM00382">
    <property type="entry name" value="AAA"/>
    <property type="match status" value="1"/>
</dbReference>
<dbReference type="InterPro" id="IPR003959">
    <property type="entry name" value="ATPase_AAA_core"/>
</dbReference>
<reference evidence="9" key="1">
    <citation type="submission" date="2017-09" db="EMBL/GenBank/DDBJ databases">
        <title>Depth-based differentiation of microbial function through sediment-hosted aquifers and enrichment of novel symbionts in the deep terrestrial subsurface.</title>
        <authorList>
            <person name="Probst A.J."/>
            <person name="Ladd B."/>
            <person name="Jarett J.K."/>
            <person name="Geller-Mcgrath D.E."/>
            <person name="Sieber C.M.K."/>
            <person name="Emerson J.B."/>
            <person name="Anantharaman K."/>
            <person name="Thomas B.C."/>
            <person name="Malmstrom R."/>
            <person name="Stieglmeier M."/>
            <person name="Klingl A."/>
            <person name="Woyke T."/>
            <person name="Ryan C.M."/>
            <person name="Banfield J.F."/>
        </authorList>
    </citation>
    <scope>NUCLEOTIDE SEQUENCE [LARGE SCALE GENOMIC DNA]</scope>
</reference>
<protein>
    <submittedName>
        <fullName evidence="8">AAA family ATPase</fullName>
    </submittedName>
</protein>
<dbReference type="CDD" id="cd18139">
    <property type="entry name" value="HLD_clamp_RarA"/>
    <property type="match status" value="1"/>
</dbReference>
<evidence type="ECO:0000256" key="1">
    <source>
        <dbReference type="ARBA" id="ARBA00002393"/>
    </source>
</evidence>
<dbReference type="InterPro" id="IPR051314">
    <property type="entry name" value="AAA_ATPase_RarA/MGS1/WRNIP1"/>
</dbReference>
<accession>A0A2M7DDJ9</accession>
<feature type="compositionally biased region" description="Polar residues" evidence="6">
    <location>
        <begin position="1"/>
        <end position="15"/>
    </location>
</feature>
<dbReference type="GO" id="GO:0017116">
    <property type="term" value="F:single-stranded DNA helicase activity"/>
    <property type="evidence" value="ECO:0007669"/>
    <property type="project" value="TreeGrafter"/>
</dbReference>
<comment type="caution">
    <text evidence="8">The sequence shown here is derived from an EMBL/GenBank/DDBJ whole genome shotgun (WGS) entry which is preliminary data.</text>
</comment>
<dbReference type="GO" id="GO:0003677">
    <property type="term" value="F:DNA binding"/>
    <property type="evidence" value="ECO:0007669"/>
    <property type="project" value="InterPro"/>
</dbReference>
<dbReference type="EMBL" id="PETV01000071">
    <property type="protein sequence ID" value="PIV46946.1"/>
    <property type="molecule type" value="Genomic_DNA"/>
</dbReference>
<dbReference type="Proteomes" id="UP000229030">
    <property type="component" value="Unassembled WGS sequence"/>
</dbReference>
<dbReference type="GO" id="GO:0005524">
    <property type="term" value="F:ATP binding"/>
    <property type="evidence" value="ECO:0007669"/>
    <property type="project" value="UniProtKB-KW"/>
</dbReference>
<gene>
    <name evidence="8" type="ORF">COS21_02605</name>
</gene>
<evidence type="ECO:0000313" key="8">
    <source>
        <dbReference type="EMBL" id="PIV46946.1"/>
    </source>
</evidence>
<dbReference type="InterPro" id="IPR008921">
    <property type="entry name" value="DNA_pol3_clamp-load_cplx_C"/>
</dbReference>
<keyword evidence="5" id="KW-0067">ATP-binding</keyword>
<keyword evidence="3" id="KW-0235">DNA replication</keyword>
<proteinExistence type="inferred from homology"/>
<dbReference type="Gene3D" id="1.10.8.60">
    <property type="match status" value="1"/>
</dbReference>
<sequence length="408" mass="45919">MTMSDSSDNKNQNQPLAERMRPQTLDEFLGQDEIVGEGKLLRAAISQDKLPSMIFWGPPGCGKTTLALIIAKASQADFIRFSAVTSGLKDLRDVIKRAQQDNWQSKKTILFIDEIHRWNKIQQDALLPHVENGLITLIGATTENPSFEVRGALLSRCRVFVLQQLSVEQIITILENALNDKERGLGNLSLQIEKGVLQKIAEMSNGDPRTGLNVLEYASSISTEINLAIVKEAFQKSYLFYDKDGDEHYNIISALHKSMRGSDANAALYWLSRMLEAGEDPLYVARRIVRFASEDIGLANSRALEQAVAAYQACHFIGLPECNVILAQAVVYMAKCKKSNELYTAYSQAKKDVEQYGNLPVPLHIRNAPTKLMKDLNYGADYKYSPDFDYQEQQEYLPDKLKGRKYLK</sequence>
<dbReference type="InterPro" id="IPR027417">
    <property type="entry name" value="P-loop_NTPase"/>
</dbReference>
<dbReference type="Pfam" id="PF12002">
    <property type="entry name" value="MgsA_C"/>
    <property type="match status" value="1"/>
</dbReference>
<dbReference type="GO" id="GO:0006261">
    <property type="term" value="P:DNA-templated DNA replication"/>
    <property type="evidence" value="ECO:0007669"/>
    <property type="project" value="TreeGrafter"/>
</dbReference>
<dbReference type="InterPro" id="IPR021886">
    <property type="entry name" value="MgsA_C"/>
</dbReference>
<dbReference type="CDD" id="cd00009">
    <property type="entry name" value="AAA"/>
    <property type="match status" value="1"/>
</dbReference>
<dbReference type="Gene3D" id="1.10.3710.10">
    <property type="entry name" value="DNA polymerase III clamp loader subunits, C-terminal domain"/>
    <property type="match status" value="1"/>
</dbReference>
<dbReference type="GO" id="GO:0016887">
    <property type="term" value="F:ATP hydrolysis activity"/>
    <property type="evidence" value="ECO:0007669"/>
    <property type="project" value="InterPro"/>
</dbReference>
<dbReference type="Gene3D" id="1.20.272.10">
    <property type="match status" value="1"/>
</dbReference>
<comment type="similarity">
    <text evidence="2">Belongs to the AAA ATPase family. RarA/MGS1/WRNIP1 subfamily.</text>
</comment>
<dbReference type="GO" id="GO:0000731">
    <property type="term" value="P:DNA synthesis involved in DNA repair"/>
    <property type="evidence" value="ECO:0007669"/>
    <property type="project" value="TreeGrafter"/>
</dbReference>
<dbReference type="Pfam" id="PF16193">
    <property type="entry name" value="AAA_assoc_2"/>
    <property type="match status" value="1"/>
</dbReference>
<dbReference type="FunFam" id="3.40.50.300:FF:000137">
    <property type="entry name" value="Replication-associated recombination protein A"/>
    <property type="match status" value="1"/>
</dbReference>
<feature type="region of interest" description="Disordered" evidence="6">
    <location>
        <begin position="1"/>
        <end position="22"/>
    </location>
</feature>
<dbReference type="Gene3D" id="3.40.50.300">
    <property type="entry name" value="P-loop containing nucleotide triphosphate hydrolases"/>
    <property type="match status" value="1"/>
</dbReference>
<evidence type="ECO:0000256" key="2">
    <source>
        <dbReference type="ARBA" id="ARBA00008959"/>
    </source>
</evidence>
<evidence type="ECO:0000256" key="3">
    <source>
        <dbReference type="ARBA" id="ARBA00022705"/>
    </source>
</evidence>
<organism evidence="8 9">
    <name type="scientific">bacterium (Candidatus Gribaldobacteria) CG02_land_8_20_14_3_00_41_15</name>
    <dbReference type="NCBI Taxonomy" id="2014270"/>
    <lineage>
        <taxon>Bacteria</taxon>
        <taxon>Candidatus Gribaldobacteria</taxon>
    </lineage>
</organism>
<dbReference type="AlphaFoldDB" id="A0A2M7DDJ9"/>
<dbReference type="FunFam" id="1.20.272.10:FF:000001">
    <property type="entry name" value="Putative AAA family ATPase"/>
    <property type="match status" value="1"/>
</dbReference>
<evidence type="ECO:0000256" key="4">
    <source>
        <dbReference type="ARBA" id="ARBA00022741"/>
    </source>
</evidence>
<evidence type="ECO:0000313" key="9">
    <source>
        <dbReference type="Proteomes" id="UP000229030"/>
    </source>
</evidence>
<evidence type="ECO:0000256" key="5">
    <source>
        <dbReference type="ARBA" id="ARBA00022840"/>
    </source>
</evidence>
<dbReference type="InterPro" id="IPR003593">
    <property type="entry name" value="AAA+_ATPase"/>
</dbReference>
<dbReference type="PANTHER" id="PTHR13779:SF7">
    <property type="entry name" value="ATPASE WRNIP1"/>
    <property type="match status" value="1"/>
</dbReference>
<evidence type="ECO:0000259" key="7">
    <source>
        <dbReference type="SMART" id="SM00382"/>
    </source>
</evidence>
<dbReference type="InterPro" id="IPR032423">
    <property type="entry name" value="AAA_assoc_2"/>
</dbReference>
<dbReference type="SUPFAM" id="SSF52540">
    <property type="entry name" value="P-loop containing nucleoside triphosphate hydrolases"/>
    <property type="match status" value="1"/>
</dbReference>
<evidence type="ECO:0000256" key="6">
    <source>
        <dbReference type="SAM" id="MobiDB-lite"/>
    </source>
</evidence>
<dbReference type="Pfam" id="PF00004">
    <property type="entry name" value="AAA"/>
    <property type="match status" value="1"/>
</dbReference>